<dbReference type="SUPFAM" id="SSF81383">
    <property type="entry name" value="F-box domain"/>
    <property type="match status" value="1"/>
</dbReference>
<keyword evidence="2" id="KW-1185">Reference proteome</keyword>
<dbReference type="EMBL" id="JBFXLS010000115">
    <property type="protein sequence ID" value="KAL2815203.1"/>
    <property type="molecule type" value="Genomic_DNA"/>
</dbReference>
<proteinExistence type="predicted"/>
<reference evidence="1 2" key="1">
    <citation type="submission" date="2024-07" db="EMBL/GenBank/DDBJ databases">
        <title>Section-level genome sequencing and comparative genomics of Aspergillus sections Usti and Cavernicolus.</title>
        <authorList>
            <consortium name="Lawrence Berkeley National Laboratory"/>
            <person name="Nybo J.L."/>
            <person name="Vesth T.C."/>
            <person name="Theobald S."/>
            <person name="Frisvad J.C."/>
            <person name="Larsen T.O."/>
            <person name="Kjaerboelling I."/>
            <person name="Rothschild-Mancinelli K."/>
            <person name="Lyhne E.K."/>
            <person name="Kogle M.E."/>
            <person name="Barry K."/>
            <person name="Clum A."/>
            <person name="Na H."/>
            <person name="Ledsgaard L."/>
            <person name="Lin J."/>
            <person name="Lipzen A."/>
            <person name="Kuo A."/>
            <person name="Riley R."/>
            <person name="Mondo S."/>
            <person name="LaButti K."/>
            <person name="Haridas S."/>
            <person name="Pangalinan J."/>
            <person name="Salamov A.A."/>
            <person name="Simmons B.A."/>
            <person name="Magnuson J.K."/>
            <person name="Chen J."/>
            <person name="Drula E."/>
            <person name="Henrissat B."/>
            <person name="Wiebenga A."/>
            <person name="Lubbers R.J."/>
            <person name="Gomes A.C."/>
            <person name="Makela M.R."/>
            <person name="Stajich J."/>
            <person name="Grigoriev I.V."/>
            <person name="Mortensen U.H."/>
            <person name="De vries R.P."/>
            <person name="Baker S.E."/>
            <person name="Andersen M.R."/>
        </authorList>
    </citation>
    <scope>NUCLEOTIDE SEQUENCE [LARGE SCALE GENOMIC DNA]</scope>
    <source>
        <strain evidence="1 2">CBS 600.67</strain>
    </source>
</reference>
<comment type="caution">
    <text evidence="1">The sequence shown here is derived from an EMBL/GenBank/DDBJ whole genome shotgun (WGS) entry which is preliminary data.</text>
</comment>
<accession>A0ABR4HKF6</accession>
<gene>
    <name evidence="1" type="ORF">BDW59DRAFT_153971</name>
</gene>
<name>A0ABR4HKF6_9EURO</name>
<dbReference type="Proteomes" id="UP001610335">
    <property type="component" value="Unassembled WGS sequence"/>
</dbReference>
<evidence type="ECO:0000313" key="1">
    <source>
        <dbReference type="EMBL" id="KAL2815203.1"/>
    </source>
</evidence>
<evidence type="ECO:0000313" key="2">
    <source>
        <dbReference type="Proteomes" id="UP001610335"/>
    </source>
</evidence>
<evidence type="ECO:0008006" key="3">
    <source>
        <dbReference type="Google" id="ProtNLM"/>
    </source>
</evidence>
<sequence length="64" mass="7375">MAPQPGHVQPQNTSICDLPPELLNVICSHLPRITNMADLRLSCKYIYRSTSLEYSRRALRHLVR</sequence>
<dbReference type="InterPro" id="IPR036047">
    <property type="entry name" value="F-box-like_dom_sf"/>
</dbReference>
<organism evidence="1 2">
    <name type="scientific">Aspergillus cavernicola</name>
    <dbReference type="NCBI Taxonomy" id="176166"/>
    <lineage>
        <taxon>Eukaryota</taxon>
        <taxon>Fungi</taxon>
        <taxon>Dikarya</taxon>
        <taxon>Ascomycota</taxon>
        <taxon>Pezizomycotina</taxon>
        <taxon>Eurotiomycetes</taxon>
        <taxon>Eurotiomycetidae</taxon>
        <taxon>Eurotiales</taxon>
        <taxon>Aspergillaceae</taxon>
        <taxon>Aspergillus</taxon>
        <taxon>Aspergillus subgen. Nidulantes</taxon>
    </lineage>
</organism>
<protein>
    <recommendedName>
        <fullName evidence="3">F-box domain-containing protein</fullName>
    </recommendedName>
</protein>